<organism evidence="2 3">
    <name type="scientific">Limobrevibacterium gyesilva</name>
    <dbReference type="NCBI Taxonomy" id="2991712"/>
    <lineage>
        <taxon>Bacteria</taxon>
        <taxon>Pseudomonadati</taxon>
        <taxon>Pseudomonadota</taxon>
        <taxon>Alphaproteobacteria</taxon>
        <taxon>Acetobacterales</taxon>
        <taxon>Acetobacteraceae</taxon>
        <taxon>Limobrevibacterium</taxon>
    </lineage>
</organism>
<dbReference type="AlphaFoldDB" id="A0AA41YVK8"/>
<feature type="transmembrane region" description="Helical" evidence="1">
    <location>
        <begin position="24"/>
        <end position="46"/>
    </location>
</feature>
<keyword evidence="1" id="KW-1133">Transmembrane helix</keyword>
<protein>
    <submittedName>
        <fullName evidence="2">Uncharacterized protein</fullName>
    </submittedName>
</protein>
<keyword evidence="1" id="KW-0812">Transmembrane</keyword>
<keyword evidence="3" id="KW-1185">Reference proteome</keyword>
<keyword evidence="1" id="KW-0472">Membrane</keyword>
<evidence type="ECO:0000256" key="1">
    <source>
        <dbReference type="SAM" id="Phobius"/>
    </source>
</evidence>
<comment type="caution">
    <text evidence="2">The sequence shown here is derived from an EMBL/GenBank/DDBJ whole genome shotgun (WGS) entry which is preliminary data.</text>
</comment>
<evidence type="ECO:0000313" key="2">
    <source>
        <dbReference type="EMBL" id="MCW3477323.1"/>
    </source>
</evidence>
<gene>
    <name evidence="2" type="ORF">OL599_22400</name>
</gene>
<dbReference type="Proteomes" id="UP001165679">
    <property type="component" value="Unassembled WGS sequence"/>
</dbReference>
<proteinExistence type="predicted"/>
<sequence>MGNLDVMTVILVKLLGLDPLNVPAPISLLGFIMSVMLVTGLVWAVWNGLRLIGALAADMLEVQSTTQRIVIARGLTRHDYEQVRKGIRAWHLLLVRYGNDDYLRSMAGEADRQVGRPRYTIVPMRLALSPTGEVTLKWSLPVHRRLGTQFRCYIEIRPGGSGPAVLTGMLKHYDEIEVLDPEVESPTRAYFLLKRFRVVTTAEGVRQNFVSPE</sequence>
<name>A0AA41YVK8_9PROT</name>
<dbReference type="EMBL" id="JAPDNT010000035">
    <property type="protein sequence ID" value="MCW3477323.1"/>
    <property type="molecule type" value="Genomic_DNA"/>
</dbReference>
<evidence type="ECO:0000313" key="3">
    <source>
        <dbReference type="Proteomes" id="UP001165679"/>
    </source>
</evidence>
<reference evidence="2" key="2">
    <citation type="submission" date="2022-10" db="EMBL/GenBank/DDBJ databases">
        <authorList>
            <person name="Trinh H.N."/>
        </authorList>
    </citation>
    <scope>NUCLEOTIDE SEQUENCE</scope>
    <source>
        <strain evidence="2">RN2-1</strain>
    </source>
</reference>
<reference evidence="2" key="1">
    <citation type="submission" date="2022-09" db="EMBL/GenBank/DDBJ databases">
        <title>Rhodovastum sp. nov. RN2-1 isolated from soil in Seongnam, South Korea.</title>
        <authorList>
            <person name="Le N.T."/>
        </authorList>
    </citation>
    <scope>NUCLEOTIDE SEQUENCE</scope>
    <source>
        <strain evidence="2">RN2-1</strain>
    </source>
</reference>
<accession>A0AA41YVK8</accession>